<reference evidence="2" key="1">
    <citation type="submission" date="2023-06" db="EMBL/GenBank/DDBJ databases">
        <title>Genomic Diversity of Vibrio spp. and Metagenomic Analysis of Pathogens in Florida Gulf Coastal Waters Following Hurricane Ian.</title>
        <authorList>
            <person name="Brumfield K.D."/>
        </authorList>
    </citation>
    <scope>NUCLEOTIDE SEQUENCE</scope>
    <source>
        <strain evidence="2">WBS2B-138</strain>
    </source>
</reference>
<dbReference type="Pfam" id="PF01755">
    <property type="entry name" value="Glyco_transf_25"/>
    <property type="match status" value="1"/>
</dbReference>
<dbReference type="Proteomes" id="UP001253193">
    <property type="component" value="Unassembled WGS sequence"/>
</dbReference>
<comment type="caution">
    <text evidence="2">The sequence shown here is derived from an EMBL/GenBank/DDBJ whole genome shotgun (WGS) entry which is preliminary data.</text>
</comment>
<accession>A0AAW8Q477</accession>
<feature type="domain" description="Glycosyl transferase family 25" evidence="1">
    <location>
        <begin position="2"/>
        <end position="175"/>
    </location>
</feature>
<dbReference type="AlphaFoldDB" id="A0AAW8Q477"/>
<organism evidence="2 3">
    <name type="scientific">Vibrio parahaemolyticus</name>
    <dbReference type="NCBI Taxonomy" id="670"/>
    <lineage>
        <taxon>Bacteria</taxon>
        <taxon>Pseudomonadati</taxon>
        <taxon>Pseudomonadota</taxon>
        <taxon>Gammaproteobacteria</taxon>
        <taxon>Vibrionales</taxon>
        <taxon>Vibrionaceae</taxon>
        <taxon>Vibrio</taxon>
    </lineage>
</organism>
<sequence length="239" mass="28021">MKIYVINLKESVERREQVRKVLSSVDFEFFDAENIKKDPDHFIYTLYDEKKTRKYKGYTLTIPELGCWASHISLWKKCVSDHTPFLILEDNIELFGELVEQLKNIENLTKKYGLVKLGNIFERKHIEIVKIDEKYRLVSNLKGACGTSAYAITPKVAAAYLSQINGFFEPVDDFMDNEWRTKQTVYSYKPQLVSRSNTSSTIGQRKVKSNNGLLNKINIELYRLFKQLNQVIYNKRKKQ</sequence>
<name>A0AAW8Q477_VIBPH</name>
<evidence type="ECO:0000259" key="1">
    <source>
        <dbReference type="Pfam" id="PF01755"/>
    </source>
</evidence>
<evidence type="ECO:0000313" key="2">
    <source>
        <dbReference type="EMBL" id="MDS1822576.1"/>
    </source>
</evidence>
<dbReference type="InterPro" id="IPR002654">
    <property type="entry name" value="Glyco_trans_25"/>
</dbReference>
<gene>
    <name evidence="2" type="ORF">QX249_18225</name>
</gene>
<proteinExistence type="predicted"/>
<dbReference type="RefSeq" id="WP_159404201.1">
    <property type="nucleotide sequence ID" value="NZ_CP034285.1"/>
</dbReference>
<protein>
    <submittedName>
        <fullName evidence="2">Glycosyltransferase family 25 protein</fullName>
    </submittedName>
</protein>
<dbReference type="CDD" id="cd06532">
    <property type="entry name" value="Glyco_transf_25"/>
    <property type="match status" value="1"/>
</dbReference>
<dbReference type="EMBL" id="JAUHGG010000006">
    <property type="protein sequence ID" value="MDS1822576.1"/>
    <property type="molecule type" value="Genomic_DNA"/>
</dbReference>
<evidence type="ECO:0000313" key="3">
    <source>
        <dbReference type="Proteomes" id="UP001253193"/>
    </source>
</evidence>